<feature type="signal peptide" evidence="2">
    <location>
        <begin position="1"/>
        <end position="20"/>
    </location>
</feature>
<dbReference type="AlphaFoldDB" id="A0A9X3ECY4"/>
<evidence type="ECO:0000256" key="1">
    <source>
        <dbReference type="SAM" id="Phobius"/>
    </source>
</evidence>
<feature type="transmembrane region" description="Helical" evidence="1">
    <location>
        <begin position="64"/>
        <end position="82"/>
    </location>
</feature>
<feature type="chain" id="PRO_5040824986" evidence="2">
    <location>
        <begin position="21"/>
        <end position="190"/>
    </location>
</feature>
<keyword evidence="1" id="KW-0472">Membrane</keyword>
<dbReference type="EMBL" id="JAPNOA010000019">
    <property type="protein sequence ID" value="MCY0964871.1"/>
    <property type="molecule type" value="Genomic_DNA"/>
</dbReference>
<keyword evidence="4" id="KW-1185">Reference proteome</keyword>
<evidence type="ECO:0000256" key="2">
    <source>
        <dbReference type="SAM" id="SignalP"/>
    </source>
</evidence>
<organism evidence="3 4">
    <name type="scientific">Parathalassolituus penaei</name>
    <dbReference type="NCBI Taxonomy" id="2997323"/>
    <lineage>
        <taxon>Bacteria</taxon>
        <taxon>Pseudomonadati</taxon>
        <taxon>Pseudomonadota</taxon>
        <taxon>Gammaproteobacteria</taxon>
        <taxon>Oceanospirillales</taxon>
        <taxon>Oceanospirillaceae</taxon>
        <taxon>Parathalassolituus</taxon>
    </lineage>
</organism>
<evidence type="ECO:0000313" key="3">
    <source>
        <dbReference type="EMBL" id="MCY0964871.1"/>
    </source>
</evidence>
<accession>A0A9X3ECY4</accession>
<evidence type="ECO:0000313" key="4">
    <source>
        <dbReference type="Proteomes" id="UP001150830"/>
    </source>
</evidence>
<dbReference type="RefSeq" id="WP_283173087.1">
    <property type="nucleotide sequence ID" value="NZ_JAPNOA010000019.1"/>
</dbReference>
<feature type="transmembrane region" description="Helical" evidence="1">
    <location>
        <begin position="112"/>
        <end position="131"/>
    </location>
</feature>
<dbReference type="PIRSF" id="PIRSF016919">
    <property type="entry name" value="HupE_UreJ"/>
    <property type="match status" value="1"/>
</dbReference>
<dbReference type="Proteomes" id="UP001150830">
    <property type="component" value="Unassembled WGS sequence"/>
</dbReference>
<keyword evidence="1" id="KW-1133">Transmembrane helix</keyword>
<keyword evidence="2" id="KW-0732">Signal</keyword>
<comment type="caution">
    <text evidence="3">The sequence shown here is derived from an EMBL/GenBank/DDBJ whole genome shotgun (WGS) entry which is preliminary data.</text>
</comment>
<dbReference type="InterPro" id="IPR007038">
    <property type="entry name" value="HupE_UreJ"/>
</dbReference>
<dbReference type="Pfam" id="PF04955">
    <property type="entry name" value="HupE_UreJ"/>
    <property type="match status" value="1"/>
</dbReference>
<gene>
    <name evidence="3" type="ORF">OUO13_06710</name>
</gene>
<name>A0A9X3ECY4_9GAMM</name>
<sequence>MSRRSLLAIGLLLASPLTMAHPASEHAGISAGLLHAFTGFDHLLAMLALGIWSAALPAQTQRQIHFGMPLVLIAAFLTGVLFAPQSVALADLGIALSLVMTGVLIANRTLPISAHAALLISGLCVALHGFAHSEALTGAVGGFAAGLVISSSLLLQAGRWIGQGLRSYRPQALILAGTLVSGAGVGLALA</sequence>
<feature type="transmembrane region" description="Helical" evidence="1">
    <location>
        <begin position="137"/>
        <end position="160"/>
    </location>
</feature>
<feature type="transmembrane region" description="Helical" evidence="1">
    <location>
        <begin position="172"/>
        <end position="189"/>
    </location>
</feature>
<keyword evidence="1" id="KW-0812">Transmembrane</keyword>
<reference evidence="3" key="1">
    <citation type="submission" date="2022-11" db="EMBL/GenBank/DDBJ databases">
        <title>Parathalassolutuus dongxingensis gen. nov., sp. nov., a novel member of family Oceanospirillaceae isolated from a coastal shrimp pond in Guangxi, China.</title>
        <authorList>
            <person name="Chen H."/>
        </authorList>
    </citation>
    <scope>NUCLEOTIDE SEQUENCE</scope>
    <source>
        <strain evidence="3">G-43</strain>
    </source>
</reference>
<feature type="transmembrane region" description="Helical" evidence="1">
    <location>
        <begin position="32"/>
        <end position="52"/>
    </location>
</feature>
<proteinExistence type="predicted"/>
<protein>
    <submittedName>
        <fullName evidence="3">HupE/UreJ family protein</fullName>
    </submittedName>
</protein>